<protein>
    <submittedName>
        <fullName evidence="1">Uncharacterized protein</fullName>
    </submittedName>
</protein>
<evidence type="ECO:0000313" key="2">
    <source>
        <dbReference type="Proteomes" id="UP000295706"/>
    </source>
</evidence>
<gene>
    <name evidence="1" type="ORF">EZE20_23215</name>
</gene>
<organism evidence="1 2">
    <name type="scientific">Arundinibacter roseus</name>
    <dbReference type="NCBI Taxonomy" id="2070510"/>
    <lineage>
        <taxon>Bacteria</taxon>
        <taxon>Pseudomonadati</taxon>
        <taxon>Bacteroidota</taxon>
        <taxon>Cytophagia</taxon>
        <taxon>Cytophagales</taxon>
        <taxon>Spirosomataceae</taxon>
        <taxon>Arundinibacter</taxon>
    </lineage>
</organism>
<dbReference type="EMBL" id="SMJU01000024">
    <property type="protein sequence ID" value="TDB58230.1"/>
    <property type="molecule type" value="Genomic_DNA"/>
</dbReference>
<proteinExistence type="predicted"/>
<accession>A0A4R4JU68</accession>
<name>A0A4R4JU68_9BACT</name>
<dbReference type="RefSeq" id="WP_132122285.1">
    <property type="nucleotide sequence ID" value="NZ_SMJU01000024.1"/>
</dbReference>
<reference evidence="1 2" key="1">
    <citation type="submission" date="2019-02" db="EMBL/GenBank/DDBJ databases">
        <title>Arundinibacter roseus gen. nov., sp. nov., a new member of the family Cytophagaceae.</title>
        <authorList>
            <person name="Szuroczki S."/>
            <person name="Khayer B."/>
            <person name="Sproer C."/>
            <person name="Toumi M."/>
            <person name="Szabo A."/>
            <person name="Felfoldi T."/>
            <person name="Schumann P."/>
            <person name="Toth E."/>
        </authorList>
    </citation>
    <scope>NUCLEOTIDE SEQUENCE [LARGE SCALE GENOMIC DNA]</scope>
    <source>
        <strain evidence="1 2">DMA-k-7a</strain>
    </source>
</reference>
<sequence length="345" mass="39399">MIKLAGVGFVLWVCLSLISEPAIPVRKEKAFDAYIQDSIPIEVELYFTSNHQPDYYKSHVKTPVCKDSLCYLVEIDLIWDLLGNFKNYEVPADKPLTKFDHEEFEENDHKKLKSILADKTSLLRDYEMKTLVDEDVRRASGVVDATTGATSATIKDAVVGGALYTTHTLWHIVNGEVAKKILTHTEARFTDSLLVSMLQSSDYQYQYYALNKVPESKRMAYIPQFVRLVASGDAYVPFFAIEKIPAEAWKQPVTQLQLAELLGRVSFEMQNELLNKFKEMELFTETISKLIQNHSKLTDKQLIKLLTILKDNKTKISENSKQVLENLLKNKNQQVVNLTSDILKN</sequence>
<dbReference type="Proteomes" id="UP000295706">
    <property type="component" value="Unassembled WGS sequence"/>
</dbReference>
<keyword evidence="2" id="KW-1185">Reference proteome</keyword>
<dbReference type="AlphaFoldDB" id="A0A4R4JU68"/>
<evidence type="ECO:0000313" key="1">
    <source>
        <dbReference type="EMBL" id="TDB58230.1"/>
    </source>
</evidence>
<dbReference type="OrthoDB" id="6400902at2"/>
<comment type="caution">
    <text evidence="1">The sequence shown here is derived from an EMBL/GenBank/DDBJ whole genome shotgun (WGS) entry which is preliminary data.</text>
</comment>